<keyword evidence="1" id="KW-1133">Transmembrane helix</keyword>
<dbReference type="EMBL" id="JASNGB010000205">
    <property type="protein sequence ID" value="MDL2345458.1"/>
    <property type="molecule type" value="Genomic_DNA"/>
</dbReference>
<feature type="transmembrane region" description="Helical" evidence="1">
    <location>
        <begin position="52"/>
        <end position="70"/>
    </location>
</feature>
<keyword evidence="1" id="KW-0472">Membrane</keyword>
<comment type="caution">
    <text evidence="2">The sequence shown here is derived from an EMBL/GenBank/DDBJ whole genome shotgun (WGS) entry which is preliminary data.</text>
</comment>
<protein>
    <recommendedName>
        <fullName evidence="4">DUF350 domain-containing protein</fullName>
    </recommendedName>
</protein>
<name>A0ABT7JNG7_9DEIO</name>
<feature type="transmembrane region" description="Helical" evidence="1">
    <location>
        <begin position="136"/>
        <end position="156"/>
    </location>
</feature>
<reference evidence="2 3" key="1">
    <citation type="submission" date="2023-05" db="EMBL/GenBank/DDBJ databases">
        <authorList>
            <person name="Gao F."/>
        </authorList>
    </citation>
    <scope>NUCLEOTIDE SEQUENCE [LARGE SCALE GENOMIC DNA]</scope>
    <source>
        <strain evidence="2 3">MIMF12</strain>
    </source>
</reference>
<evidence type="ECO:0000256" key="1">
    <source>
        <dbReference type="SAM" id="Phobius"/>
    </source>
</evidence>
<evidence type="ECO:0008006" key="4">
    <source>
        <dbReference type="Google" id="ProtNLM"/>
    </source>
</evidence>
<accession>A0ABT7JNG7</accession>
<sequence length="159" mass="17732">MNLSELFATLLTEMGWNLAVWLPTVLISLLFIRTVLGVRLRELIVEIEEHQTAAIGAVFFWVSLGFSLLLSRTIAGPPSVGSGSWADAFAWLAVAVLVTMLLFALGVLLVFGTLARRRREPLLVYIRREMRHEHNLALSFIMGALFLVPVVVTYHLTLS</sequence>
<keyword evidence="3" id="KW-1185">Reference proteome</keyword>
<feature type="transmembrane region" description="Helical" evidence="1">
    <location>
        <begin position="90"/>
        <end position="115"/>
    </location>
</feature>
<organism evidence="2 3">
    <name type="scientific">Deinococcus rhizophilus</name>
    <dbReference type="NCBI Taxonomy" id="3049544"/>
    <lineage>
        <taxon>Bacteria</taxon>
        <taxon>Thermotogati</taxon>
        <taxon>Deinococcota</taxon>
        <taxon>Deinococci</taxon>
        <taxon>Deinococcales</taxon>
        <taxon>Deinococcaceae</taxon>
        <taxon>Deinococcus</taxon>
    </lineage>
</organism>
<feature type="transmembrane region" description="Helical" evidence="1">
    <location>
        <begin position="20"/>
        <end position="40"/>
    </location>
</feature>
<gene>
    <name evidence="2" type="ORF">QOL99_15055</name>
</gene>
<evidence type="ECO:0000313" key="2">
    <source>
        <dbReference type="EMBL" id="MDL2345458.1"/>
    </source>
</evidence>
<dbReference type="RefSeq" id="WP_285525019.1">
    <property type="nucleotide sequence ID" value="NZ_JASNGB010000205.1"/>
</dbReference>
<dbReference type="Proteomes" id="UP001302059">
    <property type="component" value="Unassembled WGS sequence"/>
</dbReference>
<keyword evidence="1" id="KW-0812">Transmembrane</keyword>
<proteinExistence type="predicted"/>
<evidence type="ECO:0000313" key="3">
    <source>
        <dbReference type="Proteomes" id="UP001302059"/>
    </source>
</evidence>